<evidence type="ECO:0000256" key="13">
    <source>
        <dbReference type="PIRSR" id="PIRSR606262-2"/>
    </source>
</evidence>
<dbReference type="GO" id="GO:0004126">
    <property type="term" value="F:cytidine deaminase activity"/>
    <property type="evidence" value="ECO:0007669"/>
    <property type="project" value="UniProtKB-UniRule"/>
</dbReference>
<evidence type="ECO:0000256" key="3">
    <source>
        <dbReference type="ARBA" id="ARBA00006576"/>
    </source>
</evidence>
<feature type="binding site" evidence="14">
    <location>
        <position position="94"/>
    </location>
    <ligand>
        <name>Zn(2+)</name>
        <dbReference type="ChEBI" id="CHEBI:29105"/>
        <note>catalytic</note>
    </ligand>
</feature>
<dbReference type="EMBL" id="DVHU01000059">
    <property type="protein sequence ID" value="HIR93005.1"/>
    <property type="molecule type" value="Genomic_DNA"/>
</dbReference>
<accession>A0A9D1EJA2</accession>
<dbReference type="CDD" id="cd01283">
    <property type="entry name" value="cytidine_deaminase"/>
    <property type="match status" value="1"/>
</dbReference>
<proteinExistence type="inferred from homology"/>
<keyword evidence="8 14" id="KW-0862">Zinc</keyword>
<dbReference type="GO" id="GO:0042802">
    <property type="term" value="F:identical protein binding"/>
    <property type="evidence" value="ECO:0007669"/>
    <property type="project" value="UniProtKB-ARBA"/>
</dbReference>
<dbReference type="InterPro" id="IPR016193">
    <property type="entry name" value="Cytidine_deaminase-like"/>
</dbReference>
<keyword evidence="6 14" id="KW-0479">Metal-binding</keyword>
<sequence length="142" mass="15740">MKKEQERELIKLALEARERAYAPYSDFAVGAALLSKSGEIFQGCNVENISYSATNCAERTAIFKAVSEGQLQFEGIAVAGGKKGSAPEDFCMPCAVCLQVMSEFCSPEFEVIVVKSEEEVRRFALRDLLPFVFDSLRKEARP</sequence>
<dbReference type="GO" id="GO:0005829">
    <property type="term" value="C:cytosol"/>
    <property type="evidence" value="ECO:0007669"/>
    <property type="project" value="TreeGrafter"/>
</dbReference>
<evidence type="ECO:0000256" key="15">
    <source>
        <dbReference type="RuleBase" id="RU364006"/>
    </source>
</evidence>
<evidence type="ECO:0000256" key="2">
    <source>
        <dbReference type="ARBA" id="ARBA00003949"/>
    </source>
</evidence>
<dbReference type="GO" id="GO:0072527">
    <property type="term" value="P:pyrimidine-containing compound metabolic process"/>
    <property type="evidence" value="ECO:0007669"/>
    <property type="project" value="UniProtKB-ARBA"/>
</dbReference>
<dbReference type="AlphaFoldDB" id="A0A9D1EJA2"/>
<organism evidence="17 18">
    <name type="scientific">Candidatus Egerieimonas intestinavium</name>
    <dbReference type="NCBI Taxonomy" id="2840777"/>
    <lineage>
        <taxon>Bacteria</taxon>
        <taxon>Bacillati</taxon>
        <taxon>Bacillota</taxon>
        <taxon>Clostridia</taxon>
        <taxon>Lachnospirales</taxon>
        <taxon>Lachnospiraceae</taxon>
        <taxon>Lachnospiraceae incertae sedis</taxon>
        <taxon>Candidatus Egerieimonas</taxon>
    </lineage>
</organism>
<dbReference type="PROSITE" id="PS00903">
    <property type="entry name" value="CYT_DCMP_DEAMINASES_1"/>
    <property type="match status" value="1"/>
</dbReference>
<evidence type="ECO:0000256" key="4">
    <source>
        <dbReference type="ARBA" id="ARBA00012783"/>
    </source>
</evidence>
<gene>
    <name evidence="17" type="primary">cdd</name>
    <name evidence="17" type="ORF">IAB98_06270</name>
</gene>
<evidence type="ECO:0000313" key="17">
    <source>
        <dbReference type="EMBL" id="HIR93005.1"/>
    </source>
</evidence>
<dbReference type="NCBIfam" id="TIGR01354">
    <property type="entry name" value="cyt_deam_tetra"/>
    <property type="match status" value="1"/>
</dbReference>
<evidence type="ECO:0000256" key="12">
    <source>
        <dbReference type="PIRSR" id="PIRSR606262-1"/>
    </source>
</evidence>
<evidence type="ECO:0000256" key="7">
    <source>
        <dbReference type="ARBA" id="ARBA00022801"/>
    </source>
</evidence>
<feature type="domain" description="CMP/dCMP-type deaminase" evidence="16">
    <location>
        <begin position="4"/>
        <end position="136"/>
    </location>
</feature>
<dbReference type="SUPFAM" id="SSF53927">
    <property type="entry name" value="Cytidine deaminase-like"/>
    <property type="match status" value="1"/>
</dbReference>
<name>A0A9D1EJA2_9FIRM</name>
<dbReference type="PANTHER" id="PTHR11644">
    <property type="entry name" value="CYTIDINE DEAMINASE"/>
    <property type="match status" value="1"/>
</dbReference>
<dbReference type="GO" id="GO:0055086">
    <property type="term" value="P:nucleobase-containing small molecule metabolic process"/>
    <property type="evidence" value="ECO:0007669"/>
    <property type="project" value="UniProtKB-ARBA"/>
</dbReference>
<dbReference type="Gene3D" id="3.40.140.10">
    <property type="entry name" value="Cytidine Deaminase, domain 2"/>
    <property type="match status" value="1"/>
</dbReference>
<comment type="cofactor">
    <cofactor evidence="1 14 15">
        <name>Zn(2+)</name>
        <dbReference type="ChEBI" id="CHEBI:29105"/>
    </cofactor>
</comment>
<keyword evidence="7 15" id="KW-0378">Hydrolase</keyword>
<feature type="binding site" evidence="14">
    <location>
        <position position="97"/>
    </location>
    <ligand>
        <name>Zn(2+)</name>
        <dbReference type="ChEBI" id="CHEBI:29105"/>
        <note>catalytic</note>
    </ligand>
</feature>
<dbReference type="GO" id="GO:0008270">
    <property type="term" value="F:zinc ion binding"/>
    <property type="evidence" value="ECO:0007669"/>
    <property type="project" value="UniProtKB-UniRule"/>
</dbReference>
<evidence type="ECO:0000313" key="18">
    <source>
        <dbReference type="Proteomes" id="UP000886841"/>
    </source>
</evidence>
<evidence type="ECO:0000256" key="10">
    <source>
        <dbReference type="ARBA" id="ARBA00049252"/>
    </source>
</evidence>
<dbReference type="PROSITE" id="PS51747">
    <property type="entry name" value="CYT_DCMP_DEAMINASES_2"/>
    <property type="match status" value="1"/>
</dbReference>
<evidence type="ECO:0000256" key="14">
    <source>
        <dbReference type="PIRSR" id="PIRSR606262-3"/>
    </source>
</evidence>
<comment type="similarity">
    <text evidence="3 15">Belongs to the cytidine and deoxycytidylate deaminase family.</text>
</comment>
<comment type="catalytic activity">
    <reaction evidence="10 15">
        <text>2'-deoxycytidine + H2O + H(+) = 2'-deoxyuridine + NH4(+)</text>
        <dbReference type="Rhea" id="RHEA:13433"/>
        <dbReference type="ChEBI" id="CHEBI:15377"/>
        <dbReference type="ChEBI" id="CHEBI:15378"/>
        <dbReference type="ChEBI" id="CHEBI:15698"/>
        <dbReference type="ChEBI" id="CHEBI:16450"/>
        <dbReference type="ChEBI" id="CHEBI:28938"/>
        <dbReference type="EC" id="3.5.4.5"/>
    </reaction>
</comment>
<comment type="function">
    <text evidence="2 15">This enzyme scavenges exogenous and endogenous cytidine and 2'-deoxycytidine for UMP synthesis.</text>
</comment>
<dbReference type="InterPro" id="IPR006262">
    <property type="entry name" value="Cyt_deam_tetra"/>
</dbReference>
<evidence type="ECO:0000259" key="16">
    <source>
        <dbReference type="PROSITE" id="PS51747"/>
    </source>
</evidence>
<evidence type="ECO:0000256" key="1">
    <source>
        <dbReference type="ARBA" id="ARBA00001947"/>
    </source>
</evidence>
<evidence type="ECO:0000256" key="11">
    <source>
        <dbReference type="ARBA" id="ARBA00049558"/>
    </source>
</evidence>
<dbReference type="Proteomes" id="UP000886841">
    <property type="component" value="Unassembled WGS sequence"/>
</dbReference>
<feature type="binding site" evidence="13">
    <location>
        <begin position="45"/>
        <end position="51"/>
    </location>
    <ligand>
        <name>substrate</name>
    </ligand>
</feature>
<feature type="active site" description="Proton donor" evidence="12">
    <location>
        <position position="58"/>
    </location>
</feature>
<comment type="caution">
    <text evidence="17">The sequence shown here is derived from an EMBL/GenBank/DDBJ whole genome shotgun (WGS) entry which is preliminary data.</text>
</comment>
<protein>
    <recommendedName>
        <fullName evidence="5 15">Cytidine deaminase</fullName>
        <ecNumber evidence="4 15">3.5.4.5</ecNumber>
    </recommendedName>
    <alternativeName>
        <fullName evidence="9 15">Cytidine aminohydrolase</fullName>
    </alternativeName>
</protein>
<dbReference type="NCBIfam" id="NF004064">
    <property type="entry name" value="PRK05578.1"/>
    <property type="match status" value="1"/>
</dbReference>
<dbReference type="PANTHER" id="PTHR11644:SF2">
    <property type="entry name" value="CYTIDINE DEAMINASE"/>
    <property type="match status" value="1"/>
</dbReference>
<dbReference type="Pfam" id="PF00383">
    <property type="entry name" value="dCMP_cyt_deam_1"/>
    <property type="match status" value="1"/>
</dbReference>
<feature type="binding site" evidence="14">
    <location>
        <position position="56"/>
    </location>
    <ligand>
        <name>Zn(2+)</name>
        <dbReference type="ChEBI" id="CHEBI:29105"/>
        <note>catalytic</note>
    </ligand>
</feature>
<reference evidence="17" key="1">
    <citation type="submission" date="2020-10" db="EMBL/GenBank/DDBJ databases">
        <authorList>
            <person name="Gilroy R."/>
        </authorList>
    </citation>
    <scope>NUCLEOTIDE SEQUENCE</scope>
    <source>
        <strain evidence="17">ChiSxjej1B13-7041</strain>
    </source>
</reference>
<comment type="catalytic activity">
    <reaction evidence="11 15">
        <text>cytidine + H2O + H(+) = uridine + NH4(+)</text>
        <dbReference type="Rhea" id="RHEA:16069"/>
        <dbReference type="ChEBI" id="CHEBI:15377"/>
        <dbReference type="ChEBI" id="CHEBI:15378"/>
        <dbReference type="ChEBI" id="CHEBI:16704"/>
        <dbReference type="ChEBI" id="CHEBI:17562"/>
        <dbReference type="ChEBI" id="CHEBI:28938"/>
        <dbReference type="EC" id="3.5.4.5"/>
    </reaction>
</comment>
<dbReference type="EC" id="3.5.4.5" evidence="4 15"/>
<evidence type="ECO:0000256" key="6">
    <source>
        <dbReference type="ARBA" id="ARBA00022723"/>
    </source>
</evidence>
<dbReference type="InterPro" id="IPR002125">
    <property type="entry name" value="CMP_dCMP_dom"/>
</dbReference>
<reference evidence="17" key="2">
    <citation type="journal article" date="2021" name="PeerJ">
        <title>Extensive microbial diversity within the chicken gut microbiome revealed by metagenomics and culture.</title>
        <authorList>
            <person name="Gilroy R."/>
            <person name="Ravi A."/>
            <person name="Getino M."/>
            <person name="Pursley I."/>
            <person name="Horton D.L."/>
            <person name="Alikhan N.F."/>
            <person name="Baker D."/>
            <person name="Gharbi K."/>
            <person name="Hall N."/>
            <person name="Watson M."/>
            <person name="Adriaenssens E.M."/>
            <person name="Foster-Nyarko E."/>
            <person name="Jarju S."/>
            <person name="Secka A."/>
            <person name="Antonio M."/>
            <person name="Oren A."/>
            <person name="Chaudhuri R.R."/>
            <person name="La Ragione R."/>
            <person name="Hildebrand F."/>
            <person name="Pallen M.J."/>
        </authorList>
    </citation>
    <scope>NUCLEOTIDE SEQUENCE</scope>
    <source>
        <strain evidence="17">ChiSxjej1B13-7041</strain>
    </source>
</reference>
<evidence type="ECO:0000256" key="9">
    <source>
        <dbReference type="ARBA" id="ARBA00032005"/>
    </source>
</evidence>
<dbReference type="FunFam" id="3.40.140.10:FF:000008">
    <property type="entry name" value="Cytidine deaminase"/>
    <property type="match status" value="1"/>
</dbReference>
<evidence type="ECO:0000256" key="8">
    <source>
        <dbReference type="ARBA" id="ARBA00022833"/>
    </source>
</evidence>
<evidence type="ECO:0000256" key="5">
    <source>
        <dbReference type="ARBA" id="ARBA00018266"/>
    </source>
</evidence>
<dbReference type="InterPro" id="IPR016192">
    <property type="entry name" value="APOBEC/CMP_deaminase_Zn-bd"/>
</dbReference>
<dbReference type="InterPro" id="IPR050202">
    <property type="entry name" value="Cyt/Deoxycyt_deaminase"/>
</dbReference>